<evidence type="ECO:0000313" key="4">
    <source>
        <dbReference type="Proteomes" id="UP001219901"/>
    </source>
</evidence>
<keyword evidence="4" id="KW-1185">Reference proteome</keyword>
<evidence type="ECO:0000256" key="1">
    <source>
        <dbReference type="ARBA" id="ARBA00006738"/>
    </source>
</evidence>
<accession>A0AAJ5ZIS9</accession>
<name>A0AAJ5ZIS9_9CHLR</name>
<reference evidence="3" key="2">
    <citation type="journal article" date="2023" name="Nat. Commun.">
        <title>Cultivation of marine bacteria of the SAR202 clade.</title>
        <authorList>
            <person name="Lim Y."/>
            <person name="Seo J.H."/>
            <person name="Giovannoni S.J."/>
            <person name="Kang I."/>
            <person name="Cho J.C."/>
        </authorList>
    </citation>
    <scope>NUCLEOTIDE SEQUENCE</scope>
    <source>
        <strain evidence="3">JH1073</strain>
    </source>
</reference>
<dbReference type="EMBL" id="CP046147">
    <property type="protein sequence ID" value="WFG39512.1"/>
    <property type="molecule type" value="Genomic_DNA"/>
</dbReference>
<dbReference type="PANTHER" id="PTHR34039">
    <property type="entry name" value="UPF0102 PROTEIN YRAN"/>
    <property type="match status" value="1"/>
</dbReference>
<dbReference type="Gene3D" id="3.40.1350.10">
    <property type="match status" value="1"/>
</dbReference>
<comment type="similarity">
    <text evidence="1">Belongs to the UPF0102 family.</text>
</comment>
<evidence type="ECO:0000313" key="3">
    <source>
        <dbReference type="EMBL" id="WFG39512.1"/>
    </source>
</evidence>
<organism evidence="3 4">
    <name type="scientific">Candidatus Lucifugimonas marina</name>
    <dbReference type="NCBI Taxonomy" id="3038979"/>
    <lineage>
        <taxon>Bacteria</taxon>
        <taxon>Bacillati</taxon>
        <taxon>Chloroflexota</taxon>
        <taxon>Dehalococcoidia</taxon>
        <taxon>SAR202 cluster</taxon>
        <taxon>Candidatus Lucifugimonadales</taxon>
        <taxon>Candidatus Lucifugimonadaceae</taxon>
        <taxon>Candidatus Lucifugimonas</taxon>
    </lineage>
</organism>
<dbReference type="NCBIfam" id="NF009150">
    <property type="entry name" value="PRK12497.1-3"/>
    <property type="match status" value="1"/>
</dbReference>
<dbReference type="Proteomes" id="UP001219901">
    <property type="component" value="Chromosome"/>
</dbReference>
<sequence length="135" mass="14936">MSNSSGNLNLPPGTGRSGEAAARSFVTNELALHIAELNFRAREGEVDIIAKSDDIFVFIEVKTRTNKKFGFGVEQISTRKAERLQATGQRYLEKVGAENADWRIDLISVEMDKSGRVLNVTHIENAIEESTQPSQ</sequence>
<dbReference type="RefSeq" id="WP_342823287.1">
    <property type="nucleotide sequence ID" value="NZ_CP046146.1"/>
</dbReference>
<proteinExistence type="inferred from homology"/>
<dbReference type="InterPro" id="IPR003509">
    <property type="entry name" value="UPF0102_YraN-like"/>
</dbReference>
<dbReference type="Pfam" id="PF02021">
    <property type="entry name" value="UPF0102"/>
    <property type="match status" value="1"/>
</dbReference>
<dbReference type="GO" id="GO:0003676">
    <property type="term" value="F:nucleic acid binding"/>
    <property type="evidence" value="ECO:0007669"/>
    <property type="project" value="InterPro"/>
</dbReference>
<reference evidence="4" key="3">
    <citation type="submission" date="2023-06" db="EMBL/GenBank/DDBJ databases">
        <title>Pangenomics reveal diversification of enzyme families and niche specialization in globally abundant SAR202 bacteria.</title>
        <authorList>
            <person name="Saw J.H.W."/>
        </authorList>
    </citation>
    <scope>NUCLEOTIDE SEQUENCE [LARGE SCALE GENOMIC DNA]</scope>
    <source>
        <strain evidence="4">JH1073</strain>
    </source>
</reference>
<evidence type="ECO:0000313" key="2">
    <source>
        <dbReference type="EMBL" id="MDG0865747.1"/>
    </source>
</evidence>
<evidence type="ECO:0000313" key="5">
    <source>
        <dbReference type="Proteomes" id="UP001321249"/>
    </source>
</evidence>
<dbReference type="InterPro" id="IPR011335">
    <property type="entry name" value="Restrct_endonuc-II-like"/>
</dbReference>
<dbReference type="SUPFAM" id="SSF52980">
    <property type="entry name" value="Restriction endonuclease-like"/>
    <property type="match status" value="1"/>
</dbReference>
<dbReference type="AlphaFoldDB" id="A0AAJ5ZIS9"/>
<dbReference type="InterPro" id="IPR011856">
    <property type="entry name" value="tRNA_endonuc-like_dom_sf"/>
</dbReference>
<protein>
    <submittedName>
        <fullName evidence="3">YraN family protein</fullName>
    </submittedName>
</protein>
<gene>
    <name evidence="2" type="ORF">GKO46_01490</name>
    <name evidence="3" type="ORF">GKO48_07735</name>
</gene>
<dbReference type="EMBL" id="WMBE01000001">
    <property type="protein sequence ID" value="MDG0865747.1"/>
    <property type="molecule type" value="Genomic_DNA"/>
</dbReference>
<dbReference type="PANTHER" id="PTHR34039:SF1">
    <property type="entry name" value="UPF0102 PROTEIN YRAN"/>
    <property type="match status" value="1"/>
</dbReference>
<reference evidence="4 5" key="1">
    <citation type="submission" date="2019-11" db="EMBL/GenBank/DDBJ databases">
        <authorList>
            <person name="Cho J.-C."/>
        </authorList>
    </citation>
    <scope>NUCLEOTIDE SEQUENCE [LARGE SCALE GENOMIC DNA]</scope>
    <source>
        <strain evidence="3 4">JH1073</strain>
        <strain evidence="2 5">JH702</strain>
    </source>
</reference>
<dbReference type="Proteomes" id="UP001321249">
    <property type="component" value="Unassembled WGS sequence"/>
</dbReference>